<dbReference type="Proteomes" id="UP001232019">
    <property type="component" value="Chromosome"/>
</dbReference>
<accession>A0AA51ZVI7</accession>
<dbReference type="KEGG" id="marp:QYS47_34155"/>
<reference evidence="1" key="1">
    <citation type="submission" date="2023-08" db="EMBL/GenBank/DDBJ databases">
        <title>Comparative genomics and taxonomic characterization of three novel marine species of genus Marivirga.</title>
        <authorList>
            <person name="Muhammad N."/>
            <person name="Kim S.-G."/>
        </authorList>
    </citation>
    <scope>NUCLEOTIDE SEQUENCE</scope>
    <source>
        <strain evidence="1">BKB1-2</strain>
    </source>
</reference>
<dbReference type="EMBL" id="CP129968">
    <property type="protein sequence ID" value="WNB17524.1"/>
    <property type="molecule type" value="Genomic_DNA"/>
</dbReference>
<sequence>MFKIFHNVKRLTLYNVGARPGAGRDISFQSFFGKGVQDGLSLLEQGTLIKNNIFGVGFKNGEKISLGCSIKGKVWSYLRGNLNELTQWCESIGDALDDPNINPNTVLENTLVPEIITQRPNVAPIAVEWHYKMFQYSENRYIISINGNDYDLSNSELNIVDSPADSPLRFCFKCKDYIINYELVLGSKSVNSKPEAFFEVKKKSTEDPIITYGSTRESLTYFLQKYTPTFWFANGAQLFQNNLVTPKESVDGISLKNIIPMNWNGVSIRKESQGIAPYETDSIQYHFINEVHKDFEIIYDDDGSGEIADVIGINNGDKTIDIHLFHLKYAKNGRTSNDISNFYEVCGQAQKSLNWKYRDGKDFFNHLLRRVTKSKNDVTCSRIIKGNEEDLELLLNAAKWTKEMKFHIYIVQPSLVKNEASKSILLLLGNTQHYLQTVGNVELKVYSS</sequence>
<proteinExistence type="predicted"/>
<name>A0AA51ZVI7_9BACT</name>
<protein>
    <submittedName>
        <fullName evidence="1">Uncharacterized protein</fullName>
    </submittedName>
</protein>
<dbReference type="RefSeq" id="WP_322347008.1">
    <property type="nucleotide sequence ID" value="NZ_CP129968.2"/>
</dbReference>
<gene>
    <name evidence="1" type="ORF">QYS47_34155</name>
</gene>
<evidence type="ECO:0000313" key="1">
    <source>
        <dbReference type="EMBL" id="WNB17524.1"/>
    </source>
</evidence>
<organism evidence="1">
    <name type="scientific">Marivirga arenosa</name>
    <dbReference type="NCBI Taxonomy" id="3059076"/>
    <lineage>
        <taxon>Bacteria</taxon>
        <taxon>Pseudomonadati</taxon>
        <taxon>Bacteroidota</taxon>
        <taxon>Cytophagia</taxon>
        <taxon>Cytophagales</taxon>
        <taxon>Marivirgaceae</taxon>
        <taxon>Marivirga</taxon>
    </lineage>
</organism>
<dbReference type="AlphaFoldDB" id="A0AA51ZVI7"/>